<dbReference type="PANTHER" id="PTHR37947">
    <property type="entry name" value="BLL2462 PROTEIN"/>
    <property type="match status" value="1"/>
</dbReference>
<accession>A0ABY7VUF2</accession>
<reference evidence="4 5" key="1">
    <citation type="submission" date="2023-02" db="EMBL/GenBank/DDBJ databases">
        <title>Genome sequence of Lentisphaera profundi SAORIC-696.</title>
        <authorList>
            <person name="Kim e."/>
            <person name="Cho J.-C."/>
            <person name="Choi A."/>
            <person name="Kang I."/>
        </authorList>
    </citation>
    <scope>NUCLEOTIDE SEQUENCE [LARGE SCALE GENOMIC DNA]</scope>
    <source>
        <strain evidence="4 5">SAORIC-696</strain>
    </source>
</reference>
<dbReference type="SUPFAM" id="SSF53300">
    <property type="entry name" value="vWA-like"/>
    <property type="match status" value="2"/>
</dbReference>
<keyword evidence="2" id="KW-0812">Transmembrane</keyword>
<feature type="region of interest" description="Disordered" evidence="1">
    <location>
        <begin position="861"/>
        <end position="894"/>
    </location>
</feature>
<dbReference type="PROSITE" id="PS50234">
    <property type="entry name" value="VWFA"/>
    <property type="match status" value="1"/>
</dbReference>
<dbReference type="Proteomes" id="UP001214250">
    <property type="component" value="Chromosome 1"/>
</dbReference>
<dbReference type="SUPFAM" id="SSF52317">
    <property type="entry name" value="Class I glutamine amidotransferase-like"/>
    <property type="match status" value="1"/>
</dbReference>
<evidence type="ECO:0000256" key="1">
    <source>
        <dbReference type="SAM" id="MobiDB-lite"/>
    </source>
</evidence>
<gene>
    <name evidence="4" type="ORF">PQO03_00175</name>
</gene>
<name>A0ABY7VUF2_9BACT</name>
<dbReference type="Gene3D" id="3.40.50.880">
    <property type="match status" value="2"/>
</dbReference>
<dbReference type="RefSeq" id="WP_274150450.1">
    <property type="nucleotide sequence ID" value="NZ_CP117811.1"/>
</dbReference>
<feature type="transmembrane region" description="Helical" evidence="2">
    <location>
        <begin position="6"/>
        <end position="23"/>
    </location>
</feature>
<dbReference type="PANTHER" id="PTHR37947:SF2">
    <property type="entry name" value="VON WILLEBRAND FACTOR TYPE A"/>
    <property type="match status" value="1"/>
</dbReference>
<evidence type="ECO:0000313" key="4">
    <source>
        <dbReference type="EMBL" id="WDE96384.1"/>
    </source>
</evidence>
<dbReference type="EMBL" id="CP117811">
    <property type="protein sequence ID" value="WDE96384.1"/>
    <property type="molecule type" value="Genomic_DNA"/>
</dbReference>
<feature type="transmembrane region" description="Helical" evidence="2">
    <location>
        <begin position="806"/>
        <end position="823"/>
    </location>
</feature>
<evidence type="ECO:0000313" key="5">
    <source>
        <dbReference type="Proteomes" id="UP001214250"/>
    </source>
</evidence>
<feature type="transmembrane region" description="Helical" evidence="2">
    <location>
        <begin position="30"/>
        <end position="48"/>
    </location>
</feature>
<evidence type="ECO:0000259" key="3">
    <source>
        <dbReference type="PROSITE" id="PS50234"/>
    </source>
</evidence>
<dbReference type="InterPro" id="IPR036465">
    <property type="entry name" value="vWFA_dom_sf"/>
</dbReference>
<feature type="compositionally biased region" description="Basic and acidic residues" evidence="1">
    <location>
        <begin position="876"/>
        <end position="894"/>
    </location>
</feature>
<dbReference type="Pfam" id="PF13519">
    <property type="entry name" value="VWA_2"/>
    <property type="match status" value="1"/>
</dbReference>
<organism evidence="4 5">
    <name type="scientific">Lentisphaera profundi</name>
    <dbReference type="NCBI Taxonomy" id="1658616"/>
    <lineage>
        <taxon>Bacteria</taxon>
        <taxon>Pseudomonadati</taxon>
        <taxon>Lentisphaerota</taxon>
        <taxon>Lentisphaeria</taxon>
        <taxon>Lentisphaerales</taxon>
        <taxon>Lentisphaeraceae</taxon>
        <taxon>Lentisphaera</taxon>
    </lineage>
</organism>
<feature type="domain" description="VWFA" evidence="3">
    <location>
        <begin position="387"/>
        <end position="562"/>
    </location>
</feature>
<proteinExistence type="predicted"/>
<protein>
    <submittedName>
        <fullName evidence="4">VWA domain-containing protein</fullName>
    </submittedName>
</protein>
<dbReference type="InterPro" id="IPR002035">
    <property type="entry name" value="VWF_A"/>
</dbReference>
<keyword evidence="5" id="KW-1185">Reference proteome</keyword>
<keyword evidence="2" id="KW-1133">Transmembrane helix</keyword>
<keyword evidence="2" id="KW-0472">Membrane</keyword>
<evidence type="ECO:0000256" key="2">
    <source>
        <dbReference type="SAM" id="Phobius"/>
    </source>
</evidence>
<dbReference type="SMART" id="SM00327">
    <property type="entry name" value="VWA"/>
    <property type="match status" value="1"/>
</dbReference>
<dbReference type="InterPro" id="IPR029062">
    <property type="entry name" value="Class_I_gatase-like"/>
</dbReference>
<dbReference type="CDD" id="cd00198">
    <property type="entry name" value="vWFA"/>
    <property type="match status" value="1"/>
</dbReference>
<sequence>MILLAPEWLILIPAVLIFCWFFFRPVVFRFLRISILLILLFCLTEPHLNQTEKGMDLYVLVDRSDSAESYLEEKIAEWEELLEKEKGNYDRIFYIDYGRDILPRIRKNERELINGSESLSGEAIFKALSLAKSDRHSRILVLSDGFGTDSLNGLSNKLIEQEIFLDYRLLHYSRESDIQVKSLRVPERVMPGEKFVVEALFEGDMNQKFNYTLLRDKVEVDRGVLELQNGRAFLRKSDSLQSGGLHKYEIRISSPADQLAGNNRAEVLLEVKAGPRVVLLSTYKNDPFVSVLRKQGFDLKVFNEFSKLNSATLAGARLVIINNVPAWELPDGFLEELNFFSKDQGGGLIMAGGQFSFGMGGYFKSPIDELLPVSMELKNEHRKRRSHLSIVMDRSGSMAMTVKGGKTKMELANEGAAQTIELLGGMDSVSVIAVDTNAHVIVPQTVLKGSADIISQARRVKSQGGGIYVYTGLEESWRQLEGREGQKHIILFSDAGDSEEPGNYKELLSDMNDEGMTVSVIALGTREDSDAPFLIDIAKRGKGRVFFTNDPMNLPAIFAQETVTVARSAYLKELTLTIPGQEWSKVASGEWQWPAMVNAYNLSYLKEGAKATLRTNDYYKAPLIAWWKVGAGRSVALSFPTAGEYSDLVRQWPQYGDFLQTLTRWAAKPDVPAGLSLRYKKQGSTLSMNFHYDSKWADEFSREMPELYIKSSLDNEVRKFNWRRLLPGVFSSRIDLASGEIVTGVIKAGDHTIPFGPLKSDKNAEWRFDLDKVEQLRDLSKLSGGREINDLSEVWKNKPAARLRDISPYFLILVLILFLLEIYQSRVGKLFKKRVAHQNEVYSALLDDIGLVRSIGTKTKEPDSAALVTEEDDLDKESKLDANERRSRFDRAKM</sequence>